<reference evidence="2" key="1">
    <citation type="journal article" date="2019" name="Int. J. Syst. Evol. Microbiol.">
        <title>The Global Catalogue of Microorganisms (GCM) 10K type strain sequencing project: providing services to taxonomists for standard genome sequencing and annotation.</title>
        <authorList>
            <consortium name="The Broad Institute Genomics Platform"/>
            <consortium name="The Broad Institute Genome Sequencing Center for Infectious Disease"/>
            <person name="Wu L."/>
            <person name="Ma J."/>
        </authorList>
    </citation>
    <scope>NUCLEOTIDE SEQUENCE [LARGE SCALE GENOMIC DNA]</scope>
    <source>
        <strain evidence="2">JCM 9371</strain>
    </source>
</reference>
<dbReference type="Pfam" id="PF10604">
    <property type="entry name" value="Polyketide_cyc2"/>
    <property type="match status" value="1"/>
</dbReference>
<dbReference type="SUPFAM" id="SSF55961">
    <property type="entry name" value="Bet v1-like"/>
    <property type="match status" value="1"/>
</dbReference>
<dbReference type="InterPro" id="IPR019587">
    <property type="entry name" value="Polyketide_cyclase/dehydratase"/>
</dbReference>
<dbReference type="EMBL" id="JBHTGP010000004">
    <property type="protein sequence ID" value="MFD0684788.1"/>
    <property type="molecule type" value="Genomic_DNA"/>
</dbReference>
<keyword evidence="2" id="KW-1185">Reference proteome</keyword>
<gene>
    <name evidence="1" type="ORF">ACFQZM_09790</name>
</gene>
<sequence>MPYEIQATATTTATPEEIFRHLAVPEAWGAWGRFPTPARQARKGDTTAYGVGTVKKIWPASEQTVAYEPYTHFGYIALGGLPVRRYRSDVHLEPDGTGTRIRWEAEFEPLVPGTGRLLHAGLRQMLVMFTRWLPRHAEHCPPDCPARLAGDL</sequence>
<accession>A0ABW2XHL3</accession>
<evidence type="ECO:0000313" key="2">
    <source>
        <dbReference type="Proteomes" id="UP001597063"/>
    </source>
</evidence>
<protein>
    <submittedName>
        <fullName evidence="1">SRPBCC family protein</fullName>
    </submittedName>
</protein>
<dbReference type="RefSeq" id="WP_131763027.1">
    <property type="nucleotide sequence ID" value="NZ_CAACUY010000284.1"/>
</dbReference>
<dbReference type="InterPro" id="IPR023393">
    <property type="entry name" value="START-like_dom_sf"/>
</dbReference>
<dbReference type="Proteomes" id="UP001597063">
    <property type="component" value="Unassembled WGS sequence"/>
</dbReference>
<dbReference type="Gene3D" id="3.30.530.20">
    <property type="match status" value="1"/>
</dbReference>
<comment type="caution">
    <text evidence="1">The sequence shown here is derived from an EMBL/GenBank/DDBJ whole genome shotgun (WGS) entry which is preliminary data.</text>
</comment>
<name>A0ABW2XHL3_9ACTN</name>
<proteinExistence type="predicted"/>
<organism evidence="1 2">
    <name type="scientific">Actinomadura fibrosa</name>
    <dbReference type="NCBI Taxonomy" id="111802"/>
    <lineage>
        <taxon>Bacteria</taxon>
        <taxon>Bacillati</taxon>
        <taxon>Actinomycetota</taxon>
        <taxon>Actinomycetes</taxon>
        <taxon>Streptosporangiales</taxon>
        <taxon>Thermomonosporaceae</taxon>
        <taxon>Actinomadura</taxon>
    </lineage>
</organism>
<evidence type="ECO:0000313" key="1">
    <source>
        <dbReference type="EMBL" id="MFD0684788.1"/>
    </source>
</evidence>